<accession>A0A0G4LNP4</accession>
<dbReference type="PROSITE" id="PS51257">
    <property type="entry name" value="PROKAR_LIPOPROTEIN"/>
    <property type="match status" value="1"/>
</dbReference>
<organism evidence="2 5">
    <name type="scientific">Verticillium longisporum</name>
    <name type="common">Verticillium dahliae var. longisporum</name>
    <dbReference type="NCBI Taxonomy" id="100787"/>
    <lineage>
        <taxon>Eukaryota</taxon>
        <taxon>Fungi</taxon>
        <taxon>Dikarya</taxon>
        <taxon>Ascomycota</taxon>
        <taxon>Pezizomycotina</taxon>
        <taxon>Sordariomycetes</taxon>
        <taxon>Hypocreomycetidae</taxon>
        <taxon>Glomerellales</taxon>
        <taxon>Plectosphaerellaceae</taxon>
        <taxon>Verticillium</taxon>
    </lineage>
</organism>
<feature type="compositionally biased region" description="Basic and acidic residues" evidence="1">
    <location>
        <begin position="186"/>
        <end position="196"/>
    </location>
</feature>
<dbReference type="Proteomes" id="UP000045706">
    <property type="component" value="Unassembled WGS sequence"/>
</dbReference>
<protein>
    <submittedName>
        <fullName evidence="2">Uncharacterized protein</fullName>
    </submittedName>
</protein>
<reference evidence="4 5" key="1">
    <citation type="submission" date="2015-05" db="EMBL/GenBank/DDBJ databases">
        <authorList>
            <person name="Fogelqvist Johan"/>
        </authorList>
    </citation>
    <scope>NUCLEOTIDE SEQUENCE [LARGE SCALE GENOMIC DNA]</scope>
    <source>
        <strain evidence="3">VL1</strain>
        <strain evidence="2">VL2</strain>
    </source>
</reference>
<dbReference type="EMBL" id="CVQI01014446">
    <property type="protein sequence ID" value="CRK23275.1"/>
    <property type="molecule type" value="Genomic_DNA"/>
</dbReference>
<keyword evidence="4" id="KW-1185">Reference proteome</keyword>
<evidence type="ECO:0000256" key="1">
    <source>
        <dbReference type="SAM" id="MobiDB-lite"/>
    </source>
</evidence>
<dbReference type="AlphaFoldDB" id="A0A0G4LNP4"/>
<proteinExistence type="predicted"/>
<evidence type="ECO:0000313" key="2">
    <source>
        <dbReference type="EMBL" id="CRK23275.1"/>
    </source>
</evidence>
<dbReference type="EMBL" id="CVQH01021118">
    <property type="protein sequence ID" value="CRK29374.1"/>
    <property type="molecule type" value="Genomic_DNA"/>
</dbReference>
<dbReference type="Proteomes" id="UP000044602">
    <property type="component" value="Unassembled WGS sequence"/>
</dbReference>
<evidence type="ECO:0000313" key="3">
    <source>
        <dbReference type="EMBL" id="CRK29374.1"/>
    </source>
</evidence>
<sequence length="228" mass="25634">MLNRCVGTPAASAASACAMSPPGNTLYLTQQEFTNFRYDFEMIRTGIDKRLDIVEAILKQLQVQGQQLQVQTRQTRAYMRNRAIKNPTTRIDTLSILAPSGMILEPDFFPRDVKELYSLRTPTMPSQKRLLNYLARFYDILPALPASTSEDESSESDTELGGMEPESIVERLENLFGLDSDKITKFTERAANHPPRESMPLASEKRCQPSAPNSNPPTQSIFDQITTL</sequence>
<feature type="compositionally biased region" description="Polar residues" evidence="1">
    <location>
        <begin position="210"/>
        <end position="228"/>
    </location>
</feature>
<evidence type="ECO:0000313" key="4">
    <source>
        <dbReference type="Proteomes" id="UP000044602"/>
    </source>
</evidence>
<feature type="region of interest" description="Disordered" evidence="1">
    <location>
        <begin position="186"/>
        <end position="228"/>
    </location>
</feature>
<evidence type="ECO:0000313" key="5">
    <source>
        <dbReference type="Proteomes" id="UP000045706"/>
    </source>
</evidence>
<gene>
    <name evidence="3" type="ORF">BN1708_015575</name>
    <name evidence="2" type="ORF">BN1723_003030</name>
</gene>
<dbReference type="STRING" id="100787.A0A0G4LNP4"/>
<name>A0A0G4LNP4_VERLO</name>